<proteinExistence type="predicted"/>
<feature type="compositionally biased region" description="Polar residues" evidence="1">
    <location>
        <begin position="13"/>
        <end position="22"/>
    </location>
</feature>
<organism evidence="2 3">
    <name type="scientific">Byssothecium circinans</name>
    <dbReference type="NCBI Taxonomy" id="147558"/>
    <lineage>
        <taxon>Eukaryota</taxon>
        <taxon>Fungi</taxon>
        <taxon>Dikarya</taxon>
        <taxon>Ascomycota</taxon>
        <taxon>Pezizomycotina</taxon>
        <taxon>Dothideomycetes</taxon>
        <taxon>Pleosporomycetidae</taxon>
        <taxon>Pleosporales</taxon>
        <taxon>Massarineae</taxon>
        <taxon>Massarinaceae</taxon>
        <taxon>Byssothecium</taxon>
    </lineage>
</organism>
<evidence type="ECO:0000256" key="1">
    <source>
        <dbReference type="SAM" id="MobiDB-lite"/>
    </source>
</evidence>
<keyword evidence="3" id="KW-1185">Reference proteome</keyword>
<name>A0A6A5TP40_9PLEO</name>
<dbReference type="PANTHER" id="PTHR40618">
    <property type="entry name" value="B-ZIP TRANSCRIPTION FACTOR (EUROFUNG)-RELATED"/>
    <property type="match status" value="1"/>
</dbReference>
<reference evidence="2" key="1">
    <citation type="journal article" date="2020" name="Stud. Mycol.">
        <title>101 Dothideomycetes genomes: a test case for predicting lifestyles and emergence of pathogens.</title>
        <authorList>
            <person name="Haridas S."/>
            <person name="Albert R."/>
            <person name="Binder M."/>
            <person name="Bloem J."/>
            <person name="Labutti K."/>
            <person name="Salamov A."/>
            <person name="Andreopoulos B."/>
            <person name="Baker S."/>
            <person name="Barry K."/>
            <person name="Bills G."/>
            <person name="Bluhm B."/>
            <person name="Cannon C."/>
            <person name="Castanera R."/>
            <person name="Culley D."/>
            <person name="Daum C."/>
            <person name="Ezra D."/>
            <person name="Gonzalez J."/>
            <person name="Henrissat B."/>
            <person name="Kuo A."/>
            <person name="Liang C."/>
            <person name="Lipzen A."/>
            <person name="Lutzoni F."/>
            <person name="Magnuson J."/>
            <person name="Mondo S."/>
            <person name="Nolan M."/>
            <person name="Ohm R."/>
            <person name="Pangilinan J."/>
            <person name="Park H.-J."/>
            <person name="Ramirez L."/>
            <person name="Alfaro M."/>
            <person name="Sun H."/>
            <person name="Tritt A."/>
            <person name="Yoshinaga Y."/>
            <person name="Zwiers L.-H."/>
            <person name="Turgeon B."/>
            <person name="Goodwin S."/>
            <person name="Spatafora J."/>
            <person name="Crous P."/>
            <person name="Grigoriev I."/>
        </authorList>
    </citation>
    <scope>NUCLEOTIDE SEQUENCE</scope>
    <source>
        <strain evidence="2">CBS 675.92</strain>
    </source>
</reference>
<feature type="compositionally biased region" description="Basic and acidic residues" evidence="1">
    <location>
        <begin position="47"/>
        <end position="61"/>
    </location>
</feature>
<accession>A0A6A5TP40</accession>
<dbReference type="GO" id="GO:0003700">
    <property type="term" value="F:DNA-binding transcription factor activity"/>
    <property type="evidence" value="ECO:0007669"/>
    <property type="project" value="InterPro"/>
</dbReference>
<protein>
    <recommendedName>
        <fullName evidence="4">BZIP domain-containing protein</fullName>
    </recommendedName>
</protein>
<feature type="region of interest" description="Disordered" evidence="1">
    <location>
        <begin position="517"/>
        <end position="557"/>
    </location>
</feature>
<dbReference type="EMBL" id="ML976998">
    <property type="protein sequence ID" value="KAF1954663.1"/>
    <property type="molecule type" value="Genomic_DNA"/>
</dbReference>
<dbReference type="CDD" id="cd14688">
    <property type="entry name" value="bZIP_YAP"/>
    <property type="match status" value="1"/>
</dbReference>
<dbReference type="OrthoDB" id="3555317at2759"/>
<dbReference type="InterPro" id="IPR046347">
    <property type="entry name" value="bZIP_sf"/>
</dbReference>
<feature type="compositionally biased region" description="Low complexity" evidence="1">
    <location>
        <begin position="530"/>
        <end position="549"/>
    </location>
</feature>
<feature type="region of interest" description="Disordered" evidence="1">
    <location>
        <begin position="159"/>
        <end position="216"/>
    </location>
</feature>
<gene>
    <name evidence="2" type="ORF">CC80DRAFT_536808</name>
</gene>
<evidence type="ECO:0008006" key="4">
    <source>
        <dbReference type="Google" id="ProtNLM"/>
    </source>
</evidence>
<feature type="compositionally biased region" description="Polar residues" evidence="1">
    <location>
        <begin position="198"/>
        <end position="213"/>
    </location>
</feature>
<feature type="compositionally biased region" description="Polar residues" evidence="1">
    <location>
        <begin position="170"/>
        <end position="180"/>
    </location>
</feature>
<dbReference type="Gene3D" id="1.20.5.170">
    <property type="match status" value="1"/>
</dbReference>
<feature type="region of interest" description="Disordered" evidence="1">
    <location>
        <begin position="1"/>
        <end position="62"/>
    </location>
</feature>
<dbReference type="PANTHER" id="PTHR40618:SF1">
    <property type="entry name" value="B-ZIP TRANSCRIPTION FACTOR (EUROFUNG)"/>
    <property type="match status" value="1"/>
</dbReference>
<dbReference type="AlphaFoldDB" id="A0A6A5TP40"/>
<dbReference type="Proteomes" id="UP000800035">
    <property type="component" value="Unassembled WGS sequence"/>
</dbReference>
<evidence type="ECO:0000313" key="2">
    <source>
        <dbReference type="EMBL" id="KAF1954663.1"/>
    </source>
</evidence>
<sequence length="711" mass="78743">MGPVSARGGRQENMPSSDSDGQPPSKKRSRTSANAGEEVGNKKRGRPRVDTQDETAADRRRTQIRLAQRAYRLRKETTISSLQEKNARLQSIVDQMNKNFLQFNDAAVQSGLLQLHPNLGQQLKQVTETFVTLAKSASEESLEEDEEAGDATEIAHRGVQNAAKAEPQAQIRQEPTQTEQFSRKDIGWGYSAAPPDASRQTNSKSPENKSQGLGSIFYPMPNRPFGNERETSLVSMRRPVHVGNVMDQCVSWSSESSEERDTSDQLPFGIVHLLNRQQYPPAHGIQDPQIYSLDIPTPDLTSPMKRLPTPPYLPSLSTKRLATPPWTFSHDETTFARRLNRAATEAGFHILSSSEQSLGILKHIFRLSLPFKSLEELLERFKSMLSRGVDEELDTWDHPFSHLGGAGTHYPRKLTVDRPHHWVLHPRIGPFSSNIWHAENTEDPSKSCDIDVDLTGFDGEWFDADDVEGYLEREKGCRIDPKSSFAEVLIDDDEEPVQHEAEDYNVASHAFRWNYLHPPPPPRRASDVQSETPSFGAGSSSSGSTSTRHSPTHDGSTAASIDTLLARSEAPFGLGMGMNLPTTAANQFAPADFERFGNFFNQTLGLDLSPGFDLSHTVSNFPPMDFDKDVDIGALGLDLMGGSGPAMGTLNGSKQMPIVMQKPKKTVCVEVSKLVEANEWAEIIKHAVCLGRAPGFRRDDIDKAVQASIIR</sequence>
<evidence type="ECO:0000313" key="3">
    <source>
        <dbReference type="Proteomes" id="UP000800035"/>
    </source>
</evidence>
<dbReference type="SUPFAM" id="SSF57959">
    <property type="entry name" value="Leucine zipper domain"/>
    <property type="match status" value="1"/>
</dbReference>